<dbReference type="EMBL" id="JACHIR010000001">
    <property type="protein sequence ID" value="MBB5891418.1"/>
    <property type="molecule type" value="Genomic_DNA"/>
</dbReference>
<protein>
    <submittedName>
        <fullName evidence="1">Uncharacterized protein</fullName>
    </submittedName>
</protein>
<organism evidence="1 2">
    <name type="scientific">Kutzneria kofuensis</name>
    <dbReference type="NCBI Taxonomy" id="103725"/>
    <lineage>
        <taxon>Bacteria</taxon>
        <taxon>Bacillati</taxon>
        <taxon>Actinomycetota</taxon>
        <taxon>Actinomycetes</taxon>
        <taxon>Pseudonocardiales</taxon>
        <taxon>Pseudonocardiaceae</taxon>
        <taxon>Kutzneria</taxon>
    </lineage>
</organism>
<dbReference type="RefSeq" id="WP_379818437.1">
    <property type="nucleotide sequence ID" value="NZ_JBHMBX010000042.1"/>
</dbReference>
<comment type="caution">
    <text evidence="1">The sequence shown here is derived from an EMBL/GenBank/DDBJ whole genome shotgun (WGS) entry which is preliminary data.</text>
</comment>
<evidence type="ECO:0000313" key="2">
    <source>
        <dbReference type="Proteomes" id="UP000585638"/>
    </source>
</evidence>
<dbReference type="Pfam" id="PF21848">
    <property type="entry name" value="DUF6907"/>
    <property type="match status" value="1"/>
</dbReference>
<reference evidence="1 2" key="1">
    <citation type="submission" date="2020-08" db="EMBL/GenBank/DDBJ databases">
        <title>Sequencing the genomes of 1000 actinobacteria strains.</title>
        <authorList>
            <person name="Klenk H.-P."/>
        </authorList>
    </citation>
    <scope>NUCLEOTIDE SEQUENCE [LARGE SCALE GENOMIC DNA]</scope>
    <source>
        <strain evidence="1 2">DSM 43851</strain>
    </source>
</reference>
<gene>
    <name evidence="1" type="ORF">BJ998_002614</name>
</gene>
<evidence type="ECO:0000313" key="1">
    <source>
        <dbReference type="EMBL" id="MBB5891418.1"/>
    </source>
</evidence>
<dbReference type="InterPro" id="IPR054202">
    <property type="entry name" value="DUF6907"/>
</dbReference>
<accession>A0A7W9KF22</accession>
<sequence>MLDGVHLIACDDRRRNLCGRQVYWLDTPCPHWCAGGHRDGDMADDGTHFSGWNGVVLLTLEDGARMTSSKEHDELYQPEYVSVSLQQDVREVAAQIWCGKGESNTGWHMTAEEARELAAVLSEAAALADTATDDPVANEVHSAPALAAA</sequence>
<name>A0A7W9KF22_9PSEU</name>
<keyword evidence="2" id="KW-1185">Reference proteome</keyword>
<dbReference type="Proteomes" id="UP000585638">
    <property type="component" value="Unassembled WGS sequence"/>
</dbReference>
<dbReference type="AlphaFoldDB" id="A0A7W9KF22"/>
<proteinExistence type="predicted"/>